<dbReference type="SUPFAM" id="SSF47823">
    <property type="entry name" value="lambda integrase-like, N-terminal domain"/>
    <property type="match status" value="1"/>
</dbReference>
<gene>
    <name evidence="8" type="ORF">ACFOEN_04750</name>
</gene>
<comment type="caution">
    <text evidence="8">The sequence shown here is derived from an EMBL/GenBank/DDBJ whole genome shotgun (WGS) entry which is preliminary data.</text>
</comment>
<evidence type="ECO:0000256" key="3">
    <source>
        <dbReference type="ARBA" id="ARBA00023172"/>
    </source>
</evidence>
<reference evidence="9" key="1">
    <citation type="journal article" date="2019" name="Int. J. Syst. Evol. Microbiol.">
        <title>The Global Catalogue of Microorganisms (GCM) 10K type strain sequencing project: providing services to taxonomists for standard genome sequencing and annotation.</title>
        <authorList>
            <consortium name="The Broad Institute Genomics Platform"/>
            <consortium name="The Broad Institute Genome Sequencing Center for Infectious Disease"/>
            <person name="Wu L."/>
            <person name="Ma J."/>
        </authorList>
    </citation>
    <scope>NUCLEOTIDE SEQUENCE [LARGE SCALE GENOMIC DNA]</scope>
    <source>
        <strain evidence="9">KCTC 52168</strain>
    </source>
</reference>
<evidence type="ECO:0000259" key="6">
    <source>
        <dbReference type="PROSITE" id="PS51898"/>
    </source>
</evidence>
<feature type="domain" description="Tyr recombinase" evidence="6">
    <location>
        <begin position="134"/>
        <end position="321"/>
    </location>
</feature>
<dbReference type="InterPro" id="IPR010998">
    <property type="entry name" value="Integrase_recombinase_N"/>
</dbReference>
<dbReference type="EMBL" id="JBHRTI010000003">
    <property type="protein sequence ID" value="MFC3146951.1"/>
    <property type="molecule type" value="Genomic_DNA"/>
</dbReference>
<evidence type="ECO:0000256" key="2">
    <source>
        <dbReference type="ARBA" id="ARBA00023125"/>
    </source>
</evidence>
<evidence type="ECO:0000313" key="8">
    <source>
        <dbReference type="EMBL" id="MFC3146951.1"/>
    </source>
</evidence>
<dbReference type="InterPro" id="IPR013762">
    <property type="entry name" value="Integrase-like_cat_sf"/>
</dbReference>
<dbReference type="RefSeq" id="WP_377301579.1">
    <property type="nucleotide sequence ID" value="NZ_CP180191.1"/>
</dbReference>
<keyword evidence="2 4" id="KW-0238">DNA-binding</keyword>
<feature type="domain" description="Core-binding (CB)" evidence="7">
    <location>
        <begin position="7"/>
        <end position="85"/>
    </location>
</feature>
<dbReference type="PANTHER" id="PTHR34605:SF4">
    <property type="entry name" value="DNA ADENINE METHYLTRANSFERASE"/>
    <property type="match status" value="1"/>
</dbReference>
<dbReference type="PROSITE" id="PS51898">
    <property type="entry name" value="TYR_RECOMBINASE"/>
    <property type="match status" value="1"/>
</dbReference>
<keyword evidence="9" id="KW-1185">Reference proteome</keyword>
<dbReference type="InterPro" id="IPR052925">
    <property type="entry name" value="Phage_Integrase-like_Recomb"/>
</dbReference>
<organism evidence="8 9">
    <name type="scientific">Piscinibacterium candidicorallinum</name>
    <dbReference type="NCBI Taxonomy" id="1793872"/>
    <lineage>
        <taxon>Bacteria</taxon>
        <taxon>Pseudomonadati</taxon>
        <taxon>Pseudomonadota</taxon>
        <taxon>Betaproteobacteria</taxon>
        <taxon>Burkholderiales</taxon>
        <taxon>Piscinibacterium</taxon>
    </lineage>
</organism>
<dbReference type="Gene3D" id="1.10.443.10">
    <property type="entry name" value="Intergrase catalytic core"/>
    <property type="match status" value="1"/>
</dbReference>
<keyword evidence="3" id="KW-0233">DNA recombination</keyword>
<keyword evidence="1" id="KW-0229">DNA integration</keyword>
<dbReference type="InterPro" id="IPR002104">
    <property type="entry name" value="Integrase_catalytic"/>
</dbReference>
<proteinExistence type="predicted"/>
<protein>
    <submittedName>
        <fullName evidence="8">Tyrosine-type recombinase/integrase</fullName>
    </submittedName>
</protein>
<dbReference type="InterPro" id="IPR044068">
    <property type="entry name" value="CB"/>
</dbReference>
<dbReference type="Pfam" id="PF00589">
    <property type="entry name" value="Phage_integrase"/>
    <property type="match status" value="1"/>
</dbReference>
<dbReference type="SUPFAM" id="SSF56349">
    <property type="entry name" value="DNA breaking-rejoining enzymes"/>
    <property type="match status" value="1"/>
</dbReference>
<evidence type="ECO:0000256" key="1">
    <source>
        <dbReference type="ARBA" id="ARBA00022908"/>
    </source>
</evidence>
<feature type="compositionally biased region" description="Low complexity" evidence="5">
    <location>
        <begin position="327"/>
        <end position="338"/>
    </location>
</feature>
<sequence length="362" mass="40855">MTHQSFHDAGRVMSRVEHYLLQARRENTERSVAAAVRHYELEWRGLLPATPQSIAAYLAHYASTQSISTLRVRLAALGRWHREQGFADPTKSDLVRRVLKGIRSEHNTPQKQARPMAFDELARVEQWLLSQVRVEPPATSEAAAARLRAARDRSMLLLGFWRGFRADELTSLRFEHVRIEPDGSMQCFLAASKTDTSASGRSFRCPSLPRHCPVAAFRDWQTLSGLQSGPVYRQINRWGVISERGMRATSVIPWLRRLLTKAGADMPDQYSSHSLRRGFANWARTSGWDLKELMDYVGWKDVHAAMRYLEVDAARSDQLFAQSLGTAPDPADAAVVPQAAPPERSPPKRSNVVPLRPRKTSP</sequence>
<evidence type="ECO:0000256" key="4">
    <source>
        <dbReference type="PROSITE-ProRule" id="PRU01248"/>
    </source>
</evidence>
<evidence type="ECO:0000259" key="7">
    <source>
        <dbReference type="PROSITE" id="PS51900"/>
    </source>
</evidence>
<dbReference type="InterPro" id="IPR011010">
    <property type="entry name" value="DNA_brk_join_enz"/>
</dbReference>
<name>A0ABV7H5U0_9BURK</name>
<dbReference type="Proteomes" id="UP001595556">
    <property type="component" value="Unassembled WGS sequence"/>
</dbReference>
<dbReference type="Gene3D" id="1.10.150.130">
    <property type="match status" value="1"/>
</dbReference>
<evidence type="ECO:0000256" key="5">
    <source>
        <dbReference type="SAM" id="MobiDB-lite"/>
    </source>
</evidence>
<dbReference type="PROSITE" id="PS51900">
    <property type="entry name" value="CB"/>
    <property type="match status" value="1"/>
</dbReference>
<accession>A0ABV7H5U0</accession>
<dbReference type="PANTHER" id="PTHR34605">
    <property type="entry name" value="PHAGE_INTEGRASE DOMAIN-CONTAINING PROTEIN"/>
    <property type="match status" value="1"/>
</dbReference>
<feature type="region of interest" description="Disordered" evidence="5">
    <location>
        <begin position="323"/>
        <end position="362"/>
    </location>
</feature>
<evidence type="ECO:0000313" key="9">
    <source>
        <dbReference type="Proteomes" id="UP001595556"/>
    </source>
</evidence>